<dbReference type="SMART" id="SM00849">
    <property type="entry name" value="Lactamase_B"/>
    <property type="match status" value="1"/>
</dbReference>
<comment type="caution">
    <text evidence="8">The sequence shown here is derived from an EMBL/GenBank/DDBJ whole genome shotgun (WGS) entry which is preliminary data.</text>
</comment>
<evidence type="ECO:0000256" key="2">
    <source>
        <dbReference type="ARBA" id="ARBA00022475"/>
    </source>
</evidence>
<dbReference type="InterPro" id="IPR035681">
    <property type="entry name" value="ComA-like_MBL"/>
</dbReference>
<sequence>MINPGKGDVIHSTIAFVFGVLLLQFQPTLPPLFSLPLLLPLVILAWRYRSHLAIQLPAILMCGFLWASVMAHFAMQSSLPRALEGGDLQVTVVIESLPDVTAHRTRFWFHIEQISDAERRYSSPGRVQLSWYQNAPELAAGERWRLSVRLKRPHGMANPGTLDYERTLFQKGIRATGYIREGEMNRRLDTLYVGFLFQRLRQMIAERVDSVLQPGQPSGLVRALVIGDRSRLSQDEWAVFRKTGTNHLVAISGLHIGIVSGLAFFLGGWFWRQSAALCSLIPAPRVGAIAALVSGFCYAGLAGFAIPCVRALVMLSAVLCGLLFRRMVQPSRGLCIALLLIVLADPVSVLSAGFWLSFGAVAVIMLGILGGSRVRPVVIPGLFKIQWVVAMGLAPILLLLGFDLPVVSPLVNLIAVTLFSLLLVPLTLVSVLMLMLWPSLGVTLLTATAWSLGQIQAILALVAEHGDLISLAGTPPLWMLLGVLVSTLLLLLPAGIPGRWLGTLLLSPLLLYRPAHPPHGEVWMTMLDVGQGLAIVLETSDHVLLYDTGPMFPSGFNTGEAVIVPFLNTRGVEKIDRIIVTNGDMDHRGGVAALMRSFPSTELLSGEPERIPIGEPVRCTAGMQWVWDGVRFEILHPDGSSRWRGNNASCVLAVDTPAGRLLLTGDIEAEAEESLVANYGERLAATVVTIPHHGSASSSGGRFIAATDPQYGLISTGYRNRYGFPKAAVLERWQGQNASLLNTAEAGALSLRLKADGQIDGPFRYRETHRRYWMTP</sequence>
<dbReference type="SUPFAM" id="SSF56281">
    <property type="entry name" value="Metallo-hydrolase/oxidoreductase"/>
    <property type="match status" value="1"/>
</dbReference>
<dbReference type="InterPro" id="IPR052159">
    <property type="entry name" value="Competence_DNA_uptake"/>
</dbReference>
<organism evidence="8 9">
    <name type="scientific">Sedimenticola selenatireducens</name>
    <dbReference type="NCBI Taxonomy" id="191960"/>
    <lineage>
        <taxon>Bacteria</taxon>
        <taxon>Pseudomonadati</taxon>
        <taxon>Pseudomonadota</taxon>
        <taxon>Gammaproteobacteria</taxon>
        <taxon>Chromatiales</taxon>
        <taxon>Sedimenticolaceae</taxon>
        <taxon>Sedimenticola</taxon>
    </lineage>
</organism>
<dbReference type="PANTHER" id="PTHR30619:SF1">
    <property type="entry name" value="RECOMBINATION PROTEIN 2"/>
    <property type="match status" value="1"/>
</dbReference>
<name>A0A2N6CYQ6_9GAMM</name>
<dbReference type="AlphaFoldDB" id="A0A2N6CYQ6"/>
<reference evidence="8 9" key="1">
    <citation type="submission" date="2017-11" db="EMBL/GenBank/DDBJ databases">
        <title>Genome-resolved metagenomics identifies genetic mobility, metabolic interactions, and unexpected diversity in perchlorate-reducing communities.</title>
        <authorList>
            <person name="Barnum T.P."/>
            <person name="Figueroa I.A."/>
            <person name="Carlstrom C.I."/>
            <person name="Lucas L.N."/>
            <person name="Engelbrektson A.L."/>
            <person name="Coates J.D."/>
        </authorList>
    </citation>
    <scope>NUCLEOTIDE SEQUENCE [LARGE SCALE GENOMIC DNA]</scope>
    <source>
        <strain evidence="8">BM301</strain>
    </source>
</reference>
<evidence type="ECO:0000256" key="1">
    <source>
        <dbReference type="ARBA" id="ARBA00004651"/>
    </source>
</evidence>
<evidence type="ECO:0000256" key="6">
    <source>
        <dbReference type="SAM" id="Phobius"/>
    </source>
</evidence>
<dbReference type="Pfam" id="PF13567">
    <property type="entry name" value="DUF4131"/>
    <property type="match status" value="1"/>
</dbReference>
<evidence type="ECO:0000313" key="8">
    <source>
        <dbReference type="EMBL" id="PLX62490.1"/>
    </source>
</evidence>
<feature type="transmembrane region" description="Helical" evidence="6">
    <location>
        <begin position="291"/>
        <end position="324"/>
    </location>
</feature>
<dbReference type="NCBIfam" id="TIGR00360">
    <property type="entry name" value="ComEC_N-term"/>
    <property type="match status" value="1"/>
</dbReference>
<feature type="transmembrane region" description="Helical" evidence="6">
    <location>
        <begin position="54"/>
        <end position="74"/>
    </location>
</feature>
<dbReference type="STRING" id="1111735.GCA_000428045_01109"/>
<dbReference type="PANTHER" id="PTHR30619">
    <property type="entry name" value="DNA INTERNALIZATION/COMPETENCE PROTEIN COMEC/REC2"/>
    <property type="match status" value="1"/>
</dbReference>
<dbReference type="GO" id="GO:0030420">
    <property type="term" value="P:establishment of competence for transformation"/>
    <property type="evidence" value="ECO:0007669"/>
    <property type="project" value="InterPro"/>
</dbReference>
<proteinExistence type="predicted"/>
<feature type="transmembrane region" description="Helical" evidence="6">
    <location>
        <begin position="414"/>
        <end position="437"/>
    </location>
</feature>
<dbReference type="EMBL" id="PKUN01000005">
    <property type="protein sequence ID" value="PLX62490.1"/>
    <property type="molecule type" value="Genomic_DNA"/>
</dbReference>
<dbReference type="InterPro" id="IPR004477">
    <property type="entry name" value="ComEC_N"/>
</dbReference>
<keyword evidence="5 6" id="KW-0472">Membrane</keyword>
<evidence type="ECO:0000256" key="5">
    <source>
        <dbReference type="ARBA" id="ARBA00023136"/>
    </source>
</evidence>
<feature type="transmembrane region" description="Helical" evidence="6">
    <location>
        <begin position="475"/>
        <end position="496"/>
    </location>
</feature>
<gene>
    <name evidence="8" type="ORF">C0630_06595</name>
</gene>
<accession>A0A2N6CYQ6</accession>
<evidence type="ECO:0000256" key="3">
    <source>
        <dbReference type="ARBA" id="ARBA00022692"/>
    </source>
</evidence>
<feature type="transmembrane region" description="Helical" evidence="6">
    <location>
        <begin position="382"/>
        <end position="402"/>
    </location>
</feature>
<feature type="transmembrane region" description="Helical" evidence="6">
    <location>
        <begin position="6"/>
        <end position="25"/>
    </location>
</feature>
<dbReference type="Pfam" id="PF00753">
    <property type="entry name" value="Lactamase_B"/>
    <property type="match status" value="1"/>
</dbReference>
<dbReference type="InterPro" id="IPR001279">
    <property type="entry name" value="Metallo-B-lactamas"/>
</dbReference>
<dbReference type="CDD" id="cd07731">
    <property type="entry name" value="ComA-like_MBL-fold"/>
    <property type="match status" value="1"/>
</dbReference>
<evidence type="ECO:0000313" key="9">
    <source>
        <dbReference type="Proteomes" id="UP000235015"/>
    </source>
</evidence>
<keyword evidence="2" id="KW-1003">Cell membrane</keyword>
<feature type="domain" description="Metallo-beta-lactamase" evidence="7">
    <location>
        <begin position="531"/>
        <end position="718"/>
    </location>
</feature>
<feature type="transmembrane region" description="Helical" evidence="6">
    <location>
        <begin position="444"/>
        <end position="463"/>
    </location>
</feature>
<keyword evidence="4 6" id="KW-1133">Transmembrane helix</keyword>
<dbReference type="Pfam" id="PF03772">
    <property type="entry name" value="Competence"/>
    <property type="match status" value="1"/>
</dbReference>
<dbReference type="InterPro" id="IPR004797">
    <property type="entry name" value="Competence_ComEC/Rec2"/>
</dbReference>
<dbReference type="Gene3D" id="3.60.15.10">
    <property type="entry name" value="Ribonuclease Z/Hydroxyacylglutathione hydrolase-like"/>
    <property type="match status" value="1"/>
</dbReference>
<keyword evidence="3 6" id="KW-0812">Transmembrane</keyword>
<dbReference type="Proteomes" id="UP000235015">
    <property type="component" value="Unassembled WGS sequence"/>
</dbReference>
<comment type="subcellular location">
    <subcellularLocation>
        <location evidence="1">Cell membrane</location>
        <topology evidence="1">Multi-pass membrane protein</topology>
    </subcellularLocation>
</comment>
<dbReference type="GO" id="GO:0005886">
    <property type="term" value="C:plasma membrane"/>
    <property type="evidence" value="ECO:0007669"/>
    <property type="project" value="UniProtKB-SubCell"/>
</dbReference>
<protein>
    <submittedName>
        <fullName evidence="8">DNA internalization-related competence protein ComEC/Rec2</fullName>
    </submittedName>
</protein>
<dbReference type="NCBIfam" id="TIGR00361">
    <property type="entry name" value="ComEC_Rec2"/>
    <property type="match status" value="1"/>
</dbReference>
<dbReference type="InterPro" id="IPR036866">
    <property type="entry name" value="RibonucZ/Hydroxyglut_hydro"/>
</dbReference>
<evidence type="ECO:0000256" key="4">
    <source>
        <dbReference type="ARBA" id="ARBA00022989"/>
    </source>
</evidence>
<feature type="transmembrane region" description="Helical" evidence="6">
    <location>
        <begin position="331"/>
        <end position="347"/>
    </location>
</feature>
<evidence type="ECO:0000259" key="7">
    <source>
        <dbReference type="SMART" id="SM00849"/>
    </source>
</evidence>
<dbReference type="InterPro" id="IPR025405">
    <property type="entry name" value="DUF4131"/>
</dbReference>
<feature type="transmembrane region" description="Helical" evidence="6">
    <location>
        <begin position="248"/>
        <end position="271"/>
    </location>
</feature>